<dbReference type="RefSeq" id="XP_009516665.1">
    <property type="nucleotide sequence ID" value="XM_009518370.1"/>
</dbReference>
<dbReference type="KEGG" id="psoj:PHYSODRAFT_461093"/>
<dbReference type="EMBL" id="JH159151">
    <property type="protein sequence ID" value="EGZ29390.1"/>
    <property type="molecule type" value="Genomic_DNA"/>
</dbReference>
<dbReference type="GeneID" id="20653249"/>
<evidence type="ECO:0000313" key="2">
    <source>
        <dbReference type="Proteomes" id="UP000002640"/>
    </source>
</evidence>
<organism evidence="1 2">
    <name type="scientific">Phytophthora sojae (strain P6497)</name>
    <name type="common">Soybean stem and root rot agent</name>
    <name type="synonym">Phytophthora megasperma f. sp. glycines</name>
    <dbReference type="NCBI Taxonomy" id="1094619"/>
    <lineage>
        <taxon>Eukaryota</taxon>
        <taxon>Sar</taxon>
        <taxon>Stramenopiles</taxon>
        <taxon>Oomycota</taxon>
        <taxon>Peronosporomycetes</taxon>
        <taxon>Peronosporales</taxon>
        <taxon>Peronosporaceae</taxon>
        <taxon>Phytophthora</taxon>
    </lineage>
</organism>
<dbReference type="Proteomes" id="UP000002640">
    <property type="component" value="Unassembled WGS sequence"/>
</dbReference>
<sequence>FDNLPPHLLRAGGFLLASLVYHAEYLRTTLSEQHPLHRNALFGNTRLVSQLQQKVVCRTARPSDRIRPTGVPPHVHLMASMEQQAAQLQQLSLSVNVDDNDGVQMATQKLTLTISRLTRAPADFTIPSMSLRCAWEHWCCGDPSGRIGPYRFLQWQDLSTCGKRKTLSAYRCAIPKLYNSDVTPKNRQRRKDQLNWST</sequence>
<proteinExistence type="predicted"/>
<feature type="non-terminal residue" evidence="1">
    <location>
        <position position="1"/>
    </location>
</feature>
<dbReference type="OMA" id="QHPLHRN"/>
<dbReference type="InParanoid" id="G4YHS2"/>
<protein>
    <submittedName>
        <fullName evidence="1">Uncharacterized protein</fullName>
    </submittedName>
</protein>
<reference evidence="1 2" key="1">
    <citation type="journal article" date="2006" name="Science">
        <title>Phytophthora genome sequences uncover evolutionary origins and mechanisms of pathogenesis.</title>
        <authorList>
            <person name="Tyler B.M."/>
            <person name="Tripathy S."/>
            <person name="Zhang X."/>
            <person name="Dehal P."/>
            <person name="Jiang R.H."/>
            <person name="Aerts A."/>
            <person name="Arredondo F.D."/>
            <person name="Baxter L."/>
            <person name="Bensasson D."/>
            <person name="Beynon J.L."/>
            <person name="Chapman J."/>
            <person name="Damasceno C.M."/>
            <person name="Dorrance A.E."/>
            <person name="Dou D."/>
            <person name="Dickerman A.W."/>
            <person name="Dubchak I.L."/>
            <person name="Garbelotto M."/>
            <person name="Gijzen M."/>
            <person name="Gordon S.G."/>
            <person name="Govers F."/>
            <person name="Grunwald N.J."/>
            <person name="Huang W."/>
            <person name="Ivors K.L."/>
            <person name="Jones R.W."/>
            <person name="Kamoun S."/>
            <person name="Krampis K."/>
            <person name="Lamour K.H."/>
            <person name="Lee M.K."/>
            <person name="McDonald W.H."/>
            <person name="Medina M."/>
            <person name="Meijer H.J."/>
            <person name="Nordberg E.K."/>
            <person name="Maclean D.J."/>
            <person name="Ospina-Giraldo M.D."/>
            <person name="Morris P.F."/>
            <person name="Phuntumart V."/>
            <person name="Putnam N.H."/>
            <person name="Rash S."/>
            <person name="Rose J.K."/>
            <person name="Sakihama Y."/>
            <person name="Salamov A.A."/>
            <person name="Savidor A."/>
            <person name="Scheuring C.F."/>
            <person name="Smith B.M."/>
            <person name="Sobral B.W."/>
            <person name="Terry A."/>
            <person name="Torto-Alalibo T.A."/>
            <person name="Win J."/>
            <person name="Xu Z."/>
            <person name="Zhang H."/>
            <person name="Grigoriev I.V."/>
            <person name="Rokhsar D.S."/>
            <person name="Boore J.L."/>
        </authorList>
    </citation>
    <scope>NUCLEOTIDE SEQUENCE [LARGE SCALE GENOMIC DNA]</scope>
    <source>
        <strain evidence="1 2">P6497</strain>
    </source>
</reference>
<evidence type="ECO:0000313" key="1">
    <source>
        <dbReference type="EMBL" id="EGZ29390.1"/>
    </source>
</evidence>
<keyword evidence="2" id="KW-1185">Reference proteome</keyword>
<accession>G4YHS2</accession>
<dbReference type="AlphaFoldDB" id="G4YHS2"/>
<feature type="non-terminal residue" evidence="1">
    <location>
        <position position="198"/>
    </location>
</feature>
<gene>
    <name evidence="1" type="ORF">PHYSODRAFT_461093</name>
</gene>
<name>G4YHS2_PHYSP</name>